<gene>
    <name evidence="10" type="ORF">SPHA_42373</name>
</gene>
<dbReference type="InterPro" id="IPR013087">
    <property type="entry name" value="Znf_C2H2_type"/>
</dbReference>
<evidence type="ECO:0000256" key="6">
    <source>
        <dbReference type="ARBA" id="ARBA00023242"/>
    </source>
</evidence>
<dbReference type="Proteomes" id="UP000597762">
    <property type="component" value="Unassembled WGS sequence"/>
</dbReference>
<keyword evidence="5" id="KW-0862">Zinc</keyword>
<dbReference type="Pfam" id="PF25429">
    <property type="entry name" value="zf-POGZ"/>
    <property type="match status" value="1"/>
</dbReference>
<keyword evidence="3" id="KW-0677">Repeat</keyword>
<feature type="compositionally biased region" description="Basic and acidic residues" evidence="8">
    <location>
        <begin position="1137"/>
        <end position="1152"/>
    </location>
</feature>
<dbReference type="GO" id="GO:0005634">
    <property type="term" value="C:nucleus"/>
    <property type="evidence" value="ECO:0007669"/>
    <property type="project" value="UniProtKB-SubCell"/>
</dbReference>
<reference evidence="10" key="1">
    <citation type="submission" date="2021-01" db="EMBL/GenBank/DDBJ databases">
        <authorList>
            <person name="Li R."/>
            <person name="Bekaert M."/>
        </authorList>
    </citation>
    <scope>NUCLEOTIDE SEQUENCE</scope>
    <source>
        <strain evidence="10">Farmed</strain>
    </source>
</reference>
<dbReference type="InterPro" id="IPR050888">
    <property type="entry name" value="ZnF_C2H2-type_TF"/>
</dbReference>
<dbReference type="PROSITE" id="PS00028">
    <property type="entry name" value="ZINC_FINGER_C2H2_1"/>
    <property type="match status" value="3"/>
</dbReference>
<keyword evidence="2" id="KW-0479">Metal-binding</keyword>
<keyword evidence="4 7" id="KW-0863">Zinc-finger</keyword>
<keyword evidence="6" id="KW-0539">Nucleus</keyword>
<sequence>MSNATKMPEQQVNTSLNLVSFANRVMFHLKVKKYLTYQLANSKYAKKVNVSSQQSARWILSLFADFGGSKDDRERQKLLDYVRRSASRKYGKREKVRGKKRQDFLDSLFELPSKELGERENQHPSTEDSRTLTKIEVDTDLKTMAKVKGSYSLRRHNQSSLELMMECEEDELSPWQLEASRRALDDYEKAVQRIKAVKARQMIQQQKATAAPPTPPPSTRSSSPDVIIVGETPATRTQNQISRTSATQIKPQLHSSQIQSSSVPTSMITAINNPHTANVPGGSVQESQRRMVESSGVKALSQHQSQQQEVLPKAISSILANHQQQLQSEIAISQGQNEKIVTGTYGYGVKRADEGDVTFAIKRPSDTELISSPPKKKVQRKTSADSSAGNWVPLDEYYYGKMEGDPNYWEDKGEYRFKCWYCSKMLYNNVRTMMHMQGHIDSEKQQNLDLSDLTQCKHCYKQFDTPFEMQTHIEKVHMNNANVLLCRICEKDHDSRQALTNHMRQVHTACEMPYICQMCNFRSSMYSDAVDHFKKKHDSSQFILCLYCLKVFRVKFVANGWGQTQMYYHHLLKHQSKTNSRKCPICKLTFFNSIEVKTHRRKDHQSNQKGVIGMNAKYTTPDQVMIKVPEPGVAPCKDKGVKSLNAPALTKVMDYHSMKLPESMESLKCIECKTSMNTVGHFRKYIECSMCRFATSCSTAYATHMMGFHSGRLTNVSINIPTEKPMEEPMYCLCGFGSSFGNRIANHMVYCIKKTCYTQKPEVDWIEVDEVDEEPNYDDPRRRPGASILDVLGLVKKQTLLPGIYRRCGPASYPQSTLTVGSPLMKSIEAGSKTFTDDSKSPATPSDDDSPKPSDQAITQGGDATKDESTPAESMSEEGDVDAEFTNWRKLCIEEFELEPENIEKLINRDIAEEWTPEEWNKLKKNCVSYGFWFAITDYIYSCEDYTFVKILPKIFENLFLDPPENISNFLSRIRRRLKRGGVDWIKETFLEHHSNIGPLCEKLSIDTDVLEGHKESTVSANQITKAVALELLYYKKRNPQYTYSDLSVWILNIFLLQTPPNPRDLRFQLEGIHRLKNKLRGHKVEVLKLLKEPFEPVESREIESTLVEDEDLEDSRANESPAMSDSVEDSINSVSTDKKDTRDLLYEKTSL</sequence>
<evidence type="ECO:0000256" key="2">
    <source>
        <dbReference type="ARBA" id="ARBA00022723"/>
    </source>
</evidence>
<protein>
    <submittedName>
        <fullName evidence="10">POGZ</fullName>
    </submittedName>
</protein>
<dbReference type="SMART" id="SM00355">
    <property type="entry name" value="ZnF_C2H2"/>
    <property type="match status" value="6"/>
</dbReference>
<dbReference type="EMBL" id="CAHIKZ030002069">
    <property type="protein sequence ID" value="CAE1280536.1"/>
    <property type="molecule type" value="Genomic_DNA"/>
</dbReference>
<evidence type="ECO:0000256" key="3">
    <source>
        <dbReference type="ARBA" id="ARBA00022737"/>
    </source>
</evidence>
<accession>A0A812CWS8</accession>
<dbReference type="Gene3D" id="3.30.160.60">
    <property type="entry name" value="Classic Zinc Finger"/>
    <property type="match status" value="2"/>
</dbReference>
<evidence type="ECO:0000256" key="4">
    <source>
        <dbReference type="ARBA" id="ARBA00022771"/>
    </source>
</evidence>
<dbReference type="AlphaFoldDB" id="A0A812CWS8"/>
<dbReference type="PROSITE" id="PS50157">
    <property type="entry name" value="ZINC_FINGER_C2H2_2"/>
    <property type="match status" value="1"/>
</dbReference>
<comment type="subcellular location">
    <subcellularLocation>
        <location evidence="1">Nucleus</location>
    </subcellularLocation>
</comment>
<dbReference type="GO" id="GO:0008270">
    <property type="term" value="F:zinc ion binding"/>
    <property type="evidence" value="ECO:0007669"/>
    <property type="project" value="UniProtKB-KW"/>
</dbReference>
<evidence type="ECO:0000259" key="9">
    <source>
        <dbReference type="PROSITE" id="PS50157"/>
    </source>
</evidence>
<feature type="domain" description="C2H2-type" evidence="9">
    <location>
        <begin position="484"/>
        <end position="512"/>
    </location>
</feature>
<feature type="region of interest" description="Disordered" evidence="8">
    <location>
        <begin position="202"/>
        <end position="261"/>
    </location>
</feature>
<dbReference type="InterPro" id="IPR057618">
    <property type="entry name" value="Znf_POGZ/Z280C-D-like"/>
</dbReference>
<proteinExistence type="predicted"/>
<evidence type="ECO:0000313" key="10">
    <source>
        <dbReference type="EMBL" id="CAE1280536.1"/>
    </source>
</evidence>
<name>A0A812CWS8_ACAPH</name>
<evidence type="ECO:0000256" key="8">
    <source>
        <dbReference type="SAM" id="MobiDB-lite"/>
    </source>
</evidence>
<dbReference type="GO" id="GO:0003677">
    <property type="term" value="F:DNA binding"/>
    <property type="evidence" value="ECO:0007669"/>
    <property type="project" value="UniProtKB-KW"/>
</dbReference>
<feature type="compositionally biased region" description="Polar residues" evidence="8">
    <location>
        <begin position="234"/>
        <end position="254"/>
    </location>
</feature>
<evidence type="ECO:0000256" key="5">
    <source>
        <dbReference type="ARBA" id="ARBA00022833"/>
    </source>
</evidence>
<comment type="caution">
    <text evidence="10">The sequence shown here is derived from an EMBL/GenBank/DDBJ whole genome shotgun (WGS) entry which is preliminary data.</text>
</comment>
<keyword evidence="11" id="KW-1185">Reference proteome</keyword>
<feature type="region of interest" description="Disordered" evidence="8">
    <location>
        <begin position="1101"/>
        <end position="1152"/>
    </location>
</feature>
<feature type="region of interest" description="Disordered" evidence="8">
    <location>
        <begin position="833"/>
        <end position="881"/>
    </location>
</feature>
<dbReference type="OrthoDB" id="10032537at2759"/>
<evidence type="ECO:0000313" key="11">
    <source>
        <dbReference type="Proteomes" id="UP000597762"/>
    </source>
</evidence>
<dbReference type="PANTHER" id="PTHR24406">
    <property type="entry name" value="TRANSCRIPTIONAL REPRESSOR CTCFL-RELATED"/>
    <property type="match status" value="1"/>
</dbReference>
<organism evidence="10 11">
    <name type="scientific">Acanthosepion pharaonis</name>
    <name type="common">Pharaoh cuttlefish</name>
    <name type="synonym">Sepia pharaonis</name>
    <dbReference type="NCBI Taxonomy" id="158019"/>
    <lineage>
        <taxon>Eukaryota</taxon>
        <taxon>Metazoa</taxon>
        <taxon>Spiralia</taxon>
        <taxon>Lophotrochozoa</taxon>
        <taxon>Mollusca</taxon>
        <taxon>Cephalopoda</taxon>
        <taxon>Coleoidea</taxon>
        <taxon>Decapodiformes</taxon>
        <taxon>Sepiida</taxon>
        <taxon>Sepiina</taxon>
        <taxon>Sepiidae</taxon>
        <taxon>Acanthosepion</taxon>
    </lineage>
</organism>
<evidence type="ECO:0000256" key="7">
    <source>
        <dbReference type="PROSITE-ProRule" id="PRU00042"/>
    </source>
</evidence>
<evidence type="ECO:0000256" key="1">
    <source>
        <dbReference type="ARBA" id="ARBA00004123"/>
    </source>
</evidence>